<keyword evidence="7" id="KW-0408">Iron</keyword>
<name>A9NLP5_PICSI</name>
<comment type="cofactor">
    <cofactor evidence="9">
        <name>Ca(2+)</name>
        <dbReference type="ChEBI" id="CHEBI:29108"/>
    </cofactor>
    <text evidence="9">Binds 2 calcium ions per subunit.</text>
</comment>
<dbReference type="SUPFAM" id="SSF48113">
    <property type="entry name" value="Heme-dependent peroxidases"/>
    <property type="match status" value="1"/>
</dbReference>
<feature type="active site" description="Proton acceptor" evidence="8">
    <location>
        <position position="72"/>
    </location>
</feature>
<dbReference type="PRINTS" id="PR00458">
    <property type="entry name" value="PEROXIDASE"/>
</dbReference>
<evidence type="ECO:0000259" key="14">
    <source>
        <dbReference type="PROSITE" id="PS50873"/>
    </source>
</evidence>
<dbReference type="InterPro" id="IPR010255">
    <property type="entry name" value="Haem_peroxidase_sf"/>
</dbReference>
<evidence type="ECO:0000256" key="11">
    <source>
        <dbReference type="PIRSR" id="PIRSR600823-5"/>
    </source>
</evidence>
<dbReference type="PROSITE" id="PS50873">
    <property type="entry name" value="PEROXIDASE_4"/>
    <property type="match status" value="1"/>
</dbReference>
<reference evidence="15" key="1">
    <citation type="journal article" date="2008" name="BMC Genomics">
        <title>A conifer genomics resource of 200,000 spruce (Picea spp.) ESTs and 6,464 high-quality, sequence-finished full-length cDNAs for Sitka spruce (Picea sitchensis).</title>
        <authorList>
            <person name="Ralph S.G."/>
            <person name="Chun H.J."/>
            <person name="Kolosova N."/>
            <person name="Cooper D."/>
            <person name="Oddy C."/>
            <person name="Ritland C.E."/>
            <person name="Kirkpatrick R."/>
            <person name="Moore R."/>
            <person name="Barber S."/>
            <person name="Holt R.A."/>
            <person name="Jones S.J."/>
            <person name="Marra M.A."/>
            <person name="Douglas C.J."/>
            <person name="Ritland K."/>
            <person name="Bohlmann J."/>
        </authorList>
    </citation>
    <scope>NUCLEOTIDE SEQUENCE</scope>
    <source>
        <tissue evidence="15">Bark</tissue>
    </source>
</reference>
<dbReference type="Pfam" id="PF00141">
    <property type="entry name" value="peroxidase"/>
    <property type="match status" value="1"/>
</dbReference>
<feature type="binding site" evidence="9">
    <location>
        <position position="80"/>
    </location>
    <ligand>
        <name>Ca(2+)</name>
        <dbReference type="ChEBI" id="CHEBI:29108"/>
        <label>1</label>
    </ligand>
</feature>
<dbReference type="InterPro" id="IPR000823">
    <property type="entry name" value="Peroxidase_pln"/>
</dbReference>
<feature type="site" description="Transition state stabilizer" evidence="10">
    <location>
        <position position="68"/>
    </location>
</feature>
<dbReference type="PANTHER" id="PTHR31235">
    <property type="entry name" value="PEROXIDASE 25-RELATED"/>
    <property type="match status" value="1"/>
</dbReference>
<feature type="binding site" evidence="9">
    <location>
        <position position="76"/>
    </location>
    <ligand>
        <name>Ca(2+)</name>
        <dbReference type="ChEBI" id="CHEBI:29108"/>
        <label>1</label>
    </ligand>
</feature>
<evidence type="ECO:0000256" key="13">
    <source>
        <dbReference type="SAM" id="SignalP"/>
    </source>
</evidence>
<evidence type="ECO:0000256" key="9">
    <source>
        <dbReference type="PIRSR" id="PIRSR600823-3"/>
    </source>
</evidence>
<evidence type="ECO:0000256" key="7">
    <source>
        <dbReference type="ARBA" id="ARBA00023004"/>
    </source>
</evidence>
<keyword evidence="5 9" id="KW-0479">Metal-binding</keyword>
<dbReference type="PROSITE" id="PS00436">
    <property type="entry name" value="PEROXIDASE_2"/>
    <property type="match status" value="1"/>
</dbReference>
<dbReference type="GO" id="GO:0046872">
    <property type="term" value="F:metal ion binding"/>
    <property type="evidence" value="ECO:0007669"/>
    <property type="project" value="UniProtKB-KW"/>
</dbReference>
<feature type="binding site" evidence="9">
    <location>
        <position position="78"/>
    </location>
    <ligand>
        <name>Ca(2+)</name>
        <dbReference type="ChEBI" id="CHEBI:29108"/>
        <label>1</label>
    </ligand>
</feature>
<evidence type="ECO:0000256" key="2">
    <source>
        <dbReference type="ARBA" id="ARBA00001970"/>
    </source>
</evidence>
<comment type="catalytic activity">
    <reaction evidence="1">
        <text>2 a phenolic donor + H2O2 = 2 a phenolic radical donor + 2 H2O</text>
        <dbReference type="Rhea" id="RHEA:56136"/>
        <dbReference type="ChEBI" id="CHEBI:15377"/>
        <dbReference type="ChEBI" id="CHEBI:16240"/>
        <dbReference type="ChEBI" id="CHEBI:139520"/>
        <dbReference type="ChEBI" id="CHEBI:139521"/>
        <dbReference type="EC" id="1.11.1.7"/>
    </reaction>
</comment>
<keyword evidence="3" id="KW-0575">Peroxidase</keyword>
<feature type="disulfide bond" evidence="11">
    <location>
        <begin position="74"/>
        <end position="79"/>
    </location>
</feature>
<dbReference type="InterPro" id="IPR002016">
    <property type="entry name" value="Haem_peroxidase"/>
</dbReference>
<keyword evidence="13" id="KW-0732">Signal</keyword>
<evidence type="ECO:0000313" key="15">
    <source>
        <dbReference type="EMBL" id="ABK21556.1"/>
    </source>
</evidence>
<evidence type="ECO:0000256" key="1">
    <source>
        <dbReference type="ARBA" id="ARBA00000189"/>
    </source>
</evidence>
<evidence type="ECO:0000256" key="4">
    <source>
        <dbReference type="ARBA" id="ARBA00022617"/>
    </source>
</evidence>
<feature type="binding site" evidence="9">
    <location>
        <position position="82"/>
    </location>
    <ligand>
        <name>Ca(2+)</name>
        <dbReference type="ChEBI" id="CHEBI:29108"/>
        <label>1</label>
    </ligand>
</feature>
<evidence type="ECO:0000256" key="12">
    <source>
        <dbReference type="RuleBase" id="RU004241"/>
    </source>
</evidence>
<proteinExistence type="evidence at transcript level"/>
<comment type="similarity">
    <text evidence="12">Belongs to the peroxidase family.</text>
</comment>
<keyword evidence="4" id="KW-0349">Heme</keyword>
<comment type="cofactor">
    <cofactor evidence="2">
        <name>heme b</name>
        <dbReference type="ChEBI" id="CHEBI:60344"/>
    </cofactor>
</comment>
<feature type="signal peptide" evidence="13">
    <location>
        <begin position="1"/>
        <end position="29"/>
    </location>
</feature>
<evidence type="ECO:0000256" key="8">
    <source>
        <dbReference type="PIRSR" id="PIRSR600823-1"/>
    </source>
</evidence>
<feature type="domain" description="Plant heme peroxidase family profile" evidence="14">
    <location>
        <begin position="31"/>
        <end position="132"/>
    </location>
</feature>
<accession>A9NLP5</accession>
<sequence length="169" mass="18763">MMSRIGRGSTALGFIVVVAILFELVPVNAQGTVAGFYKQTCPSAEKLVQVRVQRKFRTDKTIVPALLRMHFHDCFVRGCDASLLVDSTAGNQAEKEAGPNQTVRGFEFIDEMKKVLETVCPNTVSCADIIALEEEMVHSPMWMMQINFLIPTIAPHSPLQLLLPRVSLF</sequence>
<feature type="binding site" evidence="9">
    <location>
        <position position="94"/>
    </location>
    <ligand>
        <name>Ca(2+)</name>
        <dbReference type="ChEBI" id="CHEBI:29108"/>
        <label>1</label>
    </ligand>
</feature>
<dbReference type="OMA" id="CAEFQPA"/>
<dbReference type="PRINTS" id="PR00461">
    <property type="entry name" value="PLPEROXIDASE"/>
</dbReference>
<organism evidence="15">
    <name type="scientific">Picea sitchensis</name>
    <name type="common">Sitka spruce</name>
    <name type="synonym">Pinus sitchensis</name>
    <dbReference type="NCBI Taxonomy" id="3332"/>
    <lineage>
        <taxon>Eukaryota</taxon>
        <taxon>Viridiplantae</taxon>
        <taxon>Streptophyta</taxon>
        <taxon>Embryophyta</taxon>
        <taxon>Tracheophyta</taxon>
        <taxon>Spermatophyta</taxon>
        <taxon>Pinopsida</taxon>
        <taxon>Pinidae</taxon>
        <taxon>Conifers I</taxon>
        <taxon>Pinales</taxon>
        <taxon>Pinaceae</taxon>
        <taxon>Picea</taxon>
    </lineage>
</organism>
<evidence type="ECO:0000256" key="5">
    <source>
        <dbReference type="ARBA" id="ARBA00022723"/>
    </source>
</evidence>
<evidence type="ECO:0000256" key="10">
    <source>
        <dbReference type="PIRSR" id="PIRSR600823-4"/>
    </source>
</evidence>
<dbReference type="Gene3D" id="1.10.520.10">
    <property type="match status" value="1"/>
</dbReference>
<dbReference type="AlphaFoldDB" id="A9NLP5"/>
<evidence type="ECO:0000256" key="6">
    <source>
        <dbReference type="ARBA" id="ARBA00023002"/>
    </source>
</evidence>
<feature type="chain" id="PRO_5002739471" description="Plant heme peroxidase family profile domain-containing protein" evidence="13">
    <location>
        <begin position="30"/>
        <end position="169"/>
    </location>
</feature>
<dbReference type="InterPro" id="IPR019794">
    <property type="entry name" value="Peroxidases_AS"/>
</dbReference>
<dbReference type="EMBL" id="EF082182">
    <property type="protein sequence ID" value="ABK21556.1"/>
    <property type="molecule type" value="mRNA"/>
</dbReference>
<feature type="binding site" evidence="9">
    <location>
        <position position="73"/>
    </location>
    <ligand>
        <name>Ca(2+)</name>
        <dbReference type="ChEBI" id="CHEBI:29108"/>
        <label>1</label>
    </ligand>
</feature>
<dbReference type="GO" id="GO:0020037">
    <property type="term" value="F:heme binding"/>
    <property type="evidence" value="ECO:0007669"/>
    <property type="project" value="InterPro"/>
</dbReference>
<protein>
    <recommendedName>
        <fullName evidence="14">Plant heme peroxidase family profile domain-containing protein</fullName>
    </recommendedName>
</protein>
<dbReference type="GO" id="GO:0140825">
    <property type="term" value="F:lactoperoxidase activity"/>
    <property type="evidence" value="ECO:0007669"/>
    <property type="project" value="UniProtKB-EC"/>
</dbReference>
<keyword evidence="9" id="KW-0106">Calcium</keyword>
<keyword evidence="11" id="KW-1015">Disulfide bond</keyword>
<feature type="disulfide bond" evidence="11">
    <location>
        <begin position="41"/>
        <end position="120"/>
    </location>
</feature>
<dbReference type="GO" id="GO:0006979">
    <property type="term" value="P:response to oxidative stress"/>
    <property type="evidence" value="ECO:0007669"/>
    <property type="project" value="InterPro"/>
</dbReference>
<evidence type="ECO:0000256" key="3">
    <source>
        <dbReference type="ARBA" id="ARBA00022559"/>
    </source>
</evidence>
<keyword evidence="6" id="KW-0560">Oxidoreductase</keyword>